<dbReference type="OMA" id="YEDFFCS"/>
<feature type="region of interest" description="Disordered" evidence="6">
    <location>
        <begin position="731"/>
        <end position="761"/>
    </location>
</feature>
<dbReference type="GeneID" id="9223373"/>
<dbReference type="VEuPathDB" id="FungiDB:MCYG_02448"/>
<keyword evidence="3" id="KW-0158">Chromosome</keyword>
<dbReference type="GO" id="GO:0005697">
    <property type="term" value="C:telomerase holoenzyme complex"/>
    <property type="evidence" value="ECO:0007669"/>
    <property type="project" value="InterPro"/>
</dbReference>
<evidence type="ECO:0000256" key="4">
    <source>
        <dbReference type="ARBA" id="ARBA00022895"/>
    </source>
</evidence>
<dbReference type="eggNOG" id="ENOG502STJP">
    <property type="taxonomic scope" value="Eukaryota"/>
</dbReference>
<dbReference type="GO" id="GO:0000781">
    <property type="term" value="C:chromosome, telomeric region"/>
    <property type="evidence" value="ECO:0007669"/>
    <property type="project" value="UniProtKB-SubCell"/>
</dbReference>
<feature type="region of interest" description="Disordered" evidence="6">
    <location>
        <begin position="165"/>
        <end position="214"/>
    </location>
</feature>
<evidence type="ECO:0000256" key="3">
    <source>
        <dbReference type="ARBA" id="ARBA00022454"/>
    </source>
</evidence>
<dbReference type="InterPro" id="IPR019437">
    <property type="entry name" value="TPP1/Est3"/>
</dbReference>
<feature type="region of interest" description="Disordered" evidence="6">
    <location>
        <begin position="964"/>
        <end position="1062"/>
    </location>
</feature>
<feature type="region of interest" description="Disordered" evidence="6">
    <location>
        <begin position="532"/>
        <end position="709"/>
    </location>
</feature>
<feature type="compositionally biased region" description="Acidic residues" evidence="6">
    <location>
        <begin position="969"/>
        <end position="978"/>
    </location>
</feature>
<feature type="region of interest" description="Disordered" evidence="6">
    <location>
        <begin position="290"/>
        <end position="332"/>
    </location>
</feature>
<dbReference type="STRING" id="554155.C5FFU4"/>
<dbReference type="HOGENOM" id="CLU_271604_0_0_1"/>
<feature type="region of interest" description="Disordered" evidence="6">
    <location>
        <begin position="880"/>
        <end position="927"/>
    </location>
</feature>
<keyword evidence="4" id="KW-0779">Telomere</keyword>
<keyword evidence="5" id="KW-0539">Nucleus</keyword>
<evidence type="ECO:0000256" key="6">
    <source>
        <dbReference type="SAM" id="MobiDB-lite"/>
    </source>
</evidence>
<dbReference type="GO" id="GO:0042162">
    <property type="term" value="F:telomeric DNA binding"/>
    <property type="evidence" value="ECO:0007669"/>
    <property type="project" value="InterPro"/>
</dbReference>
<feature type="compositionally biased region" description="Polar residues" evidence="6">
    <location>
        <begin position="585"/>
        <end position="606"/>
    </location>
</feature>
<feature type="compositionally biased region" description="Basic residues" evidence="6">
    <location>
        <begin position="489"/>
        <end position="500"/>
    </location>
</feature>
<evidence type="ECO:0000313" key="9">
    <source>
        <dbReference type="Proteomes" id="UP000002035"/>
    </source>
</evidence>
<dbReference type="GO" id="GO:0007004">
    <property type="term" value="P:telomere maintenance via telomerase"/>
    <property type="evidence" value="ECO:0007669"/>
    <property type="project" value="InterPro"/>
</dbReference>
<feature type="compositionally biased region" description="Polar residues" evidence="6">
    <location>
        <begin position="648"/>
        <end position="680"/>
    </location>
</feature>
<keyword evidence="9" id="KW-1185">Reference proteome</keyword>
<reference evidence="9" key="1">
    <citation type="journal article" date="2012" name="MBio">
        <title>Comparative genome analysis of Trichophyton rubrum and related dermatophytes reveals candidate genes involved in infection.</title>
        <authorList>
            <person name="Martinez D.A."/>
            <person name="Oliver B.G."/>
            <person name="Graeser Y."/>
            <person name="Goldberg J.M."/>
            <person name="Li W."/>
            <person name="Martinez-Rossi N.M."/>
            <person name="Monod M."/>
            <person name="Shelest E."/>
            <person name="Barton R.C."/>
            <person name="Birch E."/>
            <person name="Brakhage A.A."/>
            <person name="Chen Z."/>
            <person name="Gurr S.J."/>
            <person name="Heiman D."/>
            <person name="Heitman J."/>
            <person name="Kosti I."/>
            <person name="Rossi A."/>
            <person name="Saif S."/>
            <person name="Samalova M."/>
            <person name="Saunders C.W."/>
            <person name="Shea T."/>
            <person name="Summerbell R.C."/>
            <person name="Xu J."/>
            <person name="Young S."/>
            <person name="Zeng Q."/>
            <person name="Birren B.W."/>
            <person name="Cuomo C.A."/>
            <person name="White T.C."/>
        </authorList>
    </citation>
    <scope>NUCLEOTIDE SEQUENCE [LARGE SCALE GENOMIC DNA]</scope>
    <source>
        <strain evidence="9">ATCC MYA-4605 / CBS 113480</strain>
    </source>
</reference>
<organism evidence="8 9">
    <name type="scientific">Arthroderma otae (strain ATCC MYA-4605 / CBS 113480)</name>
    <name type="common">Microsporum canis</name>
    <dbReference type="NCBI Taxonomy" id="554155"/>
    <lineage>
        <taxon>Eukaryota</taxon>
        <taxon>Fungi</taxon>
        <taxon>Dikarya</taxon>
        <taxon>Ascomycota</taxon>
        <taxon>Pezizomycotina</taxon>
        <taxon>Eurotiomycetes</taxon>
        <taxon>Eurotiomycetidae</taxon>
        <taxon>Onygenales</taxon>
        <taxon>Arthrodermataceae</taxon>
        <taxon>Microsporum</taxon>
    </lineage>
</organism>
<feature type="region of interest" description="Disordered" evidence="6">
    <location>
        <begin position="255"/>
        <end position="278"/>
    </location>
</feature>
<dbReference type="AlphaFoldDB" id="C5FFU4"/>
<feature type="compositionally biased region" description="Polar residues" evidence="6">
    <location>
        <begin position="1025"/>
        <end position="1036"/>
    </location>
</feature>
<sequence length="1129" mass="124921">MDLIRSWIEPLVEAAIRQSIDAEESSSKELGETVNDESNFRIPVKRPKCAQLVKWLAKEPVPRALLSDRFTKIHAIFSESSCLNYDRENNSDFRKTLTGCILKISKFYITIGQSRTAPPEISLYIEGMKVEGCEGDGICGSPINILHHKAVIELGNRWAREKRVTHSRELNGPNDSSSDNLGEKSIVSLPGSDNACDREKSEPDDDGDASSAQEDMWHTQAPTHLVAQTPKAQGNEDSISFPKSKTEDLLINLKPKGENTKSKPLSPSTQGSSLSRGAIKKIDIKPVAGSVKAKSKHISVTGCSRSTTPSPTMASPREYPLSSSGGSKRKVHINSPHSYQKIASPGPISSHQRDTVLLSRRTHSGDPEPELGSNRGFFSGWSRIYRRDVVIPKSQLSLLESADSWITPNTGMRVPQNYVPIELIQEWSEKHKARASISTATPQKADAVASLDTEITSSPESQLPDDELGLDQWPPSLVPRVPLDSSPPRRPRGRLTRSHRSTPDSDPTNPADIPANSEDTDILSSIIKTKEFSDDDSYEGSEIELSVPRDLYTSTQEEGNVLPGSPMAESGGEEPINRSPLPTKVTETVLSQQFQEPHSYSPNGPETPSAHHRNTNDSEPSLLDSTPILVPTTLKVTAQNSRRKSPLASAQSTRLESPIRNSIPQSSSSNYDGTTVTSQVPVEGDIDSPSHKAPPSVLQVPKSSSENASQDMVVLQSIEAPFPPVNLHETNQKRKRLDESPSQSSSPQKVPRISETSASTSIRQSKRSFVQVSFSSQTEEIYYKFQQAYKSYTGSLEGFRRACCRLQSLRNKGIMKKSMLWDDFIAREEAEYQNYIQRCHRRQKTPDTYQGYFDKHAKFPQYKRRNLTVKNLQAVVIEAEGEGDGDSDSEDNAQTDATPEPPSVLPRVIPESPCKPRLREWESEDSGPEAIEIDAEVSHLHDRASVELGDEEYSRVDANKLIKRKATPFEEEDDDDGEDVFHAVRGRLHRSSSARLNDGPDTEPSAELDIACISTNKLRPKSPRPLSNIQRSSSPTKPKASVPRKPPAPSLPSHRKVYDGANKDKTDCALADSTWWKNPDTSLKKFSRDYARIPSEFGLVPVDEAGVVLIHSRKQQQKGGKMDSMGFKF</sequence>
<evidence type="ECO:0000313" key="8">
    <source>
        <dbReference type="EMBL" id="EEQ29629.1"/>
    </source>
</evidence>
<accession>C5FFU4</accession>
<dbReference type="OrthoDB" id="3538943at2759"/>
<dbReference type="RefSeq" id="XP_002849514.1">
    <property type="nucleotide sequence ID" value="XM_002849468.1"/>
</dbReference>
<dbReference type="EMBL" id="DS995702">
    <property type="protein sequence ID" value="EEQ29629.1"/>
    <property type="molecule type" value="Genomic_DNA"/>
</dbReference>
<comment type="subcellular location">
    <subcellularLocation>
        <location evidence="2">Chromosome</location>
        <location evidence="2">Telomere</location>
    </subcellularLocation>
    <subcellularLocation>
        <location evidence="1">Nucleus</location>
    </subcellularLocation>
</comment>
<evidence type="ECO:0000256" key="1">
    <source>
        <dbReference type="ARBA" id="ARBA00004123"/>
    </source>
</evidence>
<proteinExistence type="predicted"/>
<gene>
    <name evidence="8" type="ORF">MCYG_02448</name>
</gene>
<feature type="compositionally biased region" description="Acidic residues" evidence="6">
    <location>
        <begin position="880"/>
        <end position="893"/>
    </location>
</feature>
<feature type="region of interest" description="Disordered" evidence="6">
    <location>
        <begin position="450"/>
        <end position="519"/>
    </location>
</feature>
<feature type="compositionally biased region" description="Polar residues" evidence="6">
    <location>
        <begin position="262"/>
        <end position="275"/>
    </location>
</feature>
<feature type="compositionally biased region" description="Polar residues" evidence="6">
    <location>
        <begin position="301"/>
        <end position="313"/>
    </location>
</feature>
<feature type="domain" description="Shelterin complex subunit TPP1/Est3" evidence="7">
    <location>
        <begin position="5"/>
        <end position="161"/>
    </location>
</feature>
<name>C5FFU4_ARTOC</name>
<dbReference type="Proteomes" id="UP000002035">
    <property type="component" value="Unassembled WGS sequence"/>
</dbReference>
<evidence type="ECO:0000259" key="7">
    <source>
        <dbReference type="Pfam" id="PF10341"/>
    </source>
</evidence>
<evidence type="ECO:0000256" key="2">
    <source>
        <dbReference type="ARBA" id="ARBA00004574"/>
    </source>
</evidence>
<protein>
    <recommendedName>
        <fullName evidence="7">Shelterin complex subunit TPP1/Est3 domain-containing protein</fullName>
    </recommendedName>
</protein>
<evidence type="ECO:0000256" key="5">
    <source>
        <dbReference type="ARBA" id="ARBA00023242"/>
    </source>
</evidence>
<dbReference type="Pfam" id="PF10341">
    <property type="entry name" value="TPP1"/>
    <property type="match status" value="1"/>
</dbReference>
<feature type="compositionally biased region" description="Acidic residues" evidence="6">
    <location>
        <begin position="533"/>
        <end position="542"/>
    </location>
</feature>